<dbReference type="AlphaFoldDB" id="A0A0D2GPL0"/>
<keyword evidence="7" id="KW-0479">Metal-binding</keyword>
<feature type="compositionally biased region" description="Polar residues" evidence="8">
    <location>
        <begin position="82"/>
        <end position="93"/>
    </location>
</feature>
<feature type="compositionally biased region" description="Low complexity" evidence="8">
    <location>
        <begin position="45"/>
        <end position="57"/>
    </location>
</feature>
<feature type="compositionally biased region" description="Basic and acidic residues" evidence="8">
    <location>
        <begin position="805"/>
        <end position="833"/>
    </location>
</feature>
<feature type="compositionally biased region" description="Low complexity" evidence="8">
    <location>
        <begin position="743"/>
        <end position="753"/>
    </location>
</feature>
<feature type="transmembrane region" description="Helical" evidence="9">
    <location>
        <begin position="171"/>
        <end position="191"/>
    </location>
</feature>
<feature type="compositionally biased region" description="Polar residues" evidence="8">
    <location>
        <begin position="206"/>
        <end position="230"/>
    </location>
</feature>
<evidence type="ECO:0000256" key="5">
    <source>
        <dbReference type="ARBA" id="ARBA00022989"/>
    </source>
</evidence>
<dbReference type="Pfam" id="PF07281">
    <property type="entry name" value="INSIG"/>
    <property type="match status" value="1"/>
</dbReference>
<keyword evidence="4" id="KW-0256">Endoplasmic reticulum</keyword>
<evidence type="ECO:0000313" key="11">
    <source>
        <dbReference type="EMBL" id="KIX00303.1"/>
    </source>
</evidence>
<feature type="compositionally biased region" description="Basic residues" evidence="8">
    <location>
        <begin position="778"/>
        <end position="788"/>
    </location>
</feature>
<evidence type="ECO:0000256" key="1">
    <source>
        <dbReference type="ARBA" id="ARBA00004477"/>
    </source>
</evidence>
<dbReference type="Pfam" id="PF08790">
    <property type="entry name" value="zf-LYAR"/>
    <property type="match status" value="1"/>
</dbReference>
<dbReference type="InterPro" id="IPR014898">
    <property type="entry name" value="Znf_C2H2_LYAR"/>
</dbReference>
<protein>
    <recommendedName>
        <fullName evidence="10">Zinc finger C2H2 LYAR-type domain-containing protein</fullName>
    </recommendedName>
</protein>
<evidence type="ECO:0000256" key="2">
    <source>
        <dbReference type="ARBA" id="ARBA00007475"/>
    </source>
</evidence>
<dbReference type="PANTHER" id="PTHR15301:SF3">
    <property type="entry name" value="PROTEIN NSG1-RELATED"/>
    <property type="match status" value="1"/>
</dbReference>
<dbReference type="STRING" id="1442369.A0A0D2GPL0"/>
<feature type="compositionally biased region" description="Basic and acidic residues" evidence="8">
    <location>
        <begin position="555"/>
        <end position="564"/>
    </location>
</feature>
<evidence type="ECO:0000256" key="4">
    <source>
        <dbReference type="ARBA" id="ARBA00022824"/>
    </source>
</evidence>
<feature type="transmembrane region" description="Helical" evidence="9">
    <location>
        <begin position="327"/>
        <end position="346"/>
    </location>
</feature>
<dbReference type="PANTHER" id="PTHR15301">
    <property type="entry name" value="INSULIN-INDUCED GENE 1"/>
    <property type="match status" value="1"/>
</dbReference>
<feature type="transmembrane region" description="Helical" evidence="9">
    <location>
        <begin position="238"/>
        <end position="256"/>
    </location>
</feature>
<dbReference type="HOGENOM" id="CLU_313332_0_0_1"/>
<dbReference type="GO" id="GO:0005789">
    <property type="term" value="C:endoplasmic reticulum membrane"/>
    <property type="evidence" value="ECO:0007669"/>
    <property type="project" value="UniProtKB-SubCell"/>
</dbReference>
<feature type="region of interest" description="Disordered" evidence="8">
    <location>
        <begin position="596"/>
        <end position="722"/>
    </location>
</feature>
<dbReference type="RefSeq" id="XP_013267439.1">
    <property type="nucleotide sequence ID" value="XM_013411985.1"/>
</dbReference>
<evidence type="ECO:0000256" key="8">
    <source>
        <dbReference type="SAM" id="MobiDB-lite"/>
    </source>
</evidence>
<dbReference type="InterPro" id="IPR025929">
    <property type="entry name" value="INSIG_fam"/>
</dbReference>
<organism evidence="11 12">
    <name type="scientific">Rhinocladiella mackenziei CBS 650.93</name>
    <dbReference type="NCBI Taxonomy" id="1442369"/>
    <lineage>
        <taxon>Eukaryota</taxon>
        <taxon>Fungi</taxon>
        <taxon>Dikarya</taxon>
        <taxon>Ascomycota</taxon>
        <taxon>Pezizomycotina</taxon>
        <taxon>Eurotiomycetes</taxon>
        <taxon>Chaetothyriomycetidae</taxon>
        <taxon>Chaetothyriales</taxon>
        <taxon>Herpotrichiellaceae</taxon>
        <taxon>Rhinocladiella</taxon>
    </lineage>
</organism>
<feature type="compositionally biased region" description="Basic and acidic residues" evidence="8">
    <location>
        <begin position="600"/>
        <end position="610"/>
    </location>
</feature>
<dbReference type="VEuPathDB" id="FungiDB:Z518_10442"/>
<proteinExistence type="inferred from homology"/>
<feature type="compositionally biased region" description="Basic and acidic residues" evidence="8">
    <location>
        <begin position="616"/>
        <end position="642"/>
    </location>
</feature>
<keyword evidence="3 9" id="KW-0812">Transmembrane</keyword>
<dbReference type="GO" id="GO:0016126">
    <property type="term" value="P:sterol biosynthetic process"/>
    <property type="evidence" value="ECO:0007669"/>
    <property type="project" value="TreeGrafter"/>
</dbReference>
<feature type="transmembrane region" description="Helical" evidence="9">
    <location>
        <begin position="288"/>
        <end position="306"/>
    </location>
</feature>
<feature type="transmembrane region" description="Helical" evidence="9">
    <location>
        <begin position="263"/>
        <end position="282"/>
    </location>
</feature>
<keyword evidence="7" id="KW-0863">Zinc-finger</keyword>
<reference evidence="11 12" key="1">
    <citation type="submission" date="2015-01" db="EMBL/GenBank/DDBJ databases">
        <title>The Genome Sequence of Rhinocladiella mackenzie CBS 650.93.</title>
        <authorList>
            <consortium name="The Broad Institute Genomics Platform"/>
            <person name="Cuomo C."/>
            <person name="de Hoog S."/>
            <person name="Gorbushina A."/>
            <person name="Stielow B."/>
            <person name="Teixiera M."/>
            <person name="Abouelleil A."/>
            <person name="Chapman S.B."/>
            <person name="Priest M."/>
            <person name="Young S.K."/>
            <person name="Wortman J."/>
            <person name="Nusbaum C."/>
            <person name="Birren B."/>
        </authorList>
    </citation>
    <scope>NUCLEOTIDE SEQUENCE [LARGE SCALE GENOMIC DNA]</scope>
    <source>
        <strain evidence="11 12">CBS 650.93</strain>
    </source>
</reference>
<feature type="region of interest" description="Disordered" evidence="8">
    <location>
        <begin position="531"/>
        <end position="578"/>
    </location>
</feature>
<dbReference type="SUPFAM" id="SSF57667">
    <property type="entry name" value="beta-beta-alpha zinc fingers"/>
    <property type="match status" value="1"/>
</dbReference>
<gene>
    <name evidence="11" type="ORF">Z518_10442</name>
</gene>
<dbReference type="EMBL" id="KN847483">
    <property type="protein sequence ID" value="KIX00303.1"/>
    <property type="molecule type" value="Genomic_DNA"/>
</dbReference>
<dbReference type="OrthoDB" id="21474at2759"/>
<feature type="region of interest" description="Disordered" evidence="8">
    <location>
        <begin position="740"/>
        <end position="858"/>
    </location>
</feature>
<dbReference type="Proteomes" id="UP000053617">
    <property type="component" value="Unassembled WGS sequence"/>
</dbReference>
<accession>A0A0D2GPL0</accession>
<feature type="transmembrane region" description="Helical" evidence="9">
    <location>
        <begin position="127"/>
        <end position="150"/>
    </location>
</feature>
<comment type="subcellular location">
    <subcellularLocation>
        <location evidence="1">Endoplasmic reticulum membrane</location>
        <topology evidence="1">Multi-pass membrane protein</topology>
    </subcellularLocation>
</comment>
<dbReference type="GO" id="GO:0008270">
    <property type="term" value="F:zinc ion binding"/>
    <property type="evidence" value="ECO:0007669"/>
    <property type="project" value="UniProtKB-KW"/>
</dbReference>
<evidence type="ECO:0000256" key="3">
    <source>
        <dbReference type="ARBA" id="ARBA00022692"/>
    </source>
</evidence>
<feature type="region of interest" description="Disordered" evidence="8">
    <location>
        <begin position="205"/>
        <end position="230"/>
    </location>
</feature>
<dbReference type="GeneID" id="25298513"/>
<dbReference type="PROSITE" id="PS51804">
    <property type="entry name" value="ZF_C2HC_LYAR"/>
    <property type="match status" value="1"/>
</dbReference>
<feature type="compositionally biased region" description="Polar residues" evidence="8">
    <location>
        <begin position="19"/>
        <end position="44"/>
    </location>
</feature>
<feature type="region of interest" description="Disordered" evidence="8">
    <location>
        <begin position="69"/>
        <end position="121"/>
    </location>
</feature>
<feature type="compositionally biased region" description="Basic and acidic residues" evidence="8">
    <location>
        <begin position="679"/>
        <end position="702"/>
    </location>
</feature>
<evidence type="ECO:0000256" key="6">
    <source>
        <dbReference type="ARBA" id="ARBA00023136"/>
    </source>
</evidence>
<sequence length="935" mass="103961">MEMPPIYRPSPRRTFEITPASTDSSHPPSPATETTNPDLLTSQKSDSTPSRTRSTLDLTSSTLLGIYSPIGSDGMREELSTPWGTGAQTPSQRRSVDDYTPQEPPVTWTRETTKPRPKPKRKGFRGYVVPLALQTTLLFGFGIGYGSIITHLHKTQHITPMPVPDIERNTLYYQISWGIFGILLGNALPLVDSFWERFISPAVSGDQASPNPKSGVGKTSNSDGTSPGSSYDSGLGPIWYSAVRSMGVFVGIAFAVRRLPWQSTLQVALTLALANPVLWYLIDRSLPGFAFSAAISTIGTLLLLLIDPNFVPVPAIHQPMASERFGVYTWLASILFCTSICFGAIGRRLQLMRILQVRFVESAGPGGRRVLFDNGVAQYFLGIKSGQLRFDVISACGDVLIKRKLDSHRNQCRAAVFSCLDCMTTFKGTDYRSHTSCVTEDQKYQGALYREKPSRAAKRKSVSIVEPVDNNALVPRSAYVEDASDVDTTPPHVPTPPPAVLVSNRDSVFDYMVNESPPGTPRISFAKSREEMSMKNSAPSIFSNSRPSSQNGYRNNEEQQHSQEYEENGYTWGTEPVKPRGLLEMNGSALSLEFMTPAAKETKSKLDKKERPRAHNRTDSGSEKKRKRPTDDQIHELERDTLMVDTTKVDTPSIAHSGLTGGLSRMMSSNDDYPFSRSLENEDKRQVVEKERPSRRSHKPEDPGSPLKRTRHTKEDPNGLGISIKGRAVKALSMVGGALLPGSQIDSQQQSSGRTRRRASSSDHGQSLVRVRDGEKRERKKHKVHRHNGTASANIRHEHRSRRRLYSDDSPSHSPGEGDTRKLKAIEYRKNDDSASDSDSDQGHQNGSGTAKRKGSNGTMVVFGAEEKSRRACRSFLANAPGLDSEKGYSIHKMLKRWHKHNDVRSSSLKVEEENVLWRSLRVRRNERGEYVVFF</sequence>
<keyword evidence="12" id="KW-1185">Reference proteome</keyword>
<feature type="domain" description="Zinc finger C2H2 LYAR-type" evidence="10">
    <location>
        <begin position="417"/>
        <end position="444"/>
    </location>
</feature>
<evidence type="ECO:0000256" key="7">
    <source>
        <dbReference type="PROSITE-ProRule" id="PRU01145"/>
    </source>
</evidence>
<evidence type="ECO:0000259" key="10">
    <source>
        <dbReference type="Pfam" id="PF08790"/>
    </source>
</evidence>
<name>A0A0D2GPL0_9EURO</name>
<keyword evidence="5 9" id="KW-1133">Transmembrane helix</keyword>
<feature type="region of interest" description="Disordered" evidence="8">
    <location>
        <begin position="1"/>
        <end position="57"/>
    </location>
</feature>
<evidence type="ECO:0000256" key="9">
    <source>
        <dbReference type="SAM" id="Phobius"/>
    </source>
</evidence>
<keyword evidence="6 9" id="KW-0472">Membrane</keyword>
<comment type="similarity">
    <text evidence="2">Belongs to the INSIG family.</text>
</comment>
<dbReference type="Gene3D" id="3.30.1490.490">
    <property type="match status" value="1"/>
</dbReference>
<evidence type="ECO:0000313" key="12">
    <source>
        <dbReference type="Proteomes" id="UP000053617"/>
    </source>
</evidence>
<keyword evidence="7" id="KW-0862">Zinc</keyword>
<dbReference type="InterPro" id="IPR036236">
    <property type="entry name" value="Znf_C2H2_sf"/>
</dbReference>
<feature type="compositionally biased region" description="Polar residues" evidence="8">
    <location>
        <begin position="534"/>
        <end position="554"/>
    </location>
</feature>